<sequence length="277" mass="32374">MNLIIYCVYSSVTLTFRTIFLRKGIYILVLGVLTSCNLYTRKEEVLITDKDFIENYRELSPDSSMVLINYSIDLGAFGVGQSGTSILKIPDTTKNLREFNIPNNYTQVKWIDNQNISAMYDILPSLREGVKFEPKDLEINKIKVHVSALDYIDQGSQQQIVHREVSPNGRYELVVYRYSKDINNLNFIHISVIQPGKEIPKYGNYFIADPQSDYVFYGTWTRESELVFYSNSQDAELVQYYLVQKRPKVNYNIIRDDQKYSNKYRWIERGSDLSNHE</sequence>
<protein>
    <submittedName>
        <fullName evidence="1">Uncharacterized protein</fullName>
    </submittedName>
</protein>
<gene>
    <name evidence="1" type="ORF">SAMEA4412673_01487</name>
</gene>
<accession>A0AAJ5BZR3</accession>
<proteinExistence type="predicted"/>
<dbReference type="AlphaFoldDB" id="A0AAJ5BZR3"/>
<dbReference type="EMBL" id="LT906468">
    <property type="protein sequence ID" value="SNV48109.1"/>
    <property type="molecule type" value="Genomic_DNA"/>
</dbReference>
<dbReference type="KEGG" id="smiz:4412673_01487"/>
<organism evidence="1 2">
    <name type="scientific">Sphingobacterium mizutaii</name>
    <dbReference type="NCBI Taxonomy" id="1010"/>
    <lineage>
        <taxon>Bacteria</taxon>
        <taxon>Pseudomonadati</taxon>
        <taxon>Bacteroidota</taxon>
        <taxon>Sphingobacteriia</taxon>
        <taxon>Sphingobacteriales</taxon>
        <taxon>Sphingobacteriaceae</taxon>
        <taxon>Sphingobacterium</taxon>
    </lineage>
</organism>
<dbReference type="RefSeq" id="WP_093095389.1">
    <property type="nucleotide sequence ID" value="NZ_FNGK01000001.1"/>
</dbReference>
<reference evidence="1 2" key="1">
    <citation type="submission" date="2017-06" db="EMBL/GenBank/DDBJ databases">
        <authorList>
            <consortium name="Pathogen Informatics"/>
        </authorList>
    </citation>
    <scope>NUCLEOTIDE SEQUENCE [LARGE SCALE GENOMIC DNA]</scope>
    <source>
        <strain evidence="1 2">NCTC12149</strain>
    </source>
</reference>
<evidence type="ECO:0000313" key="1">
    <source>
        <dbReference type="EMBL" id="SNV48109.1"/>
    </source>
</evidence>
<name>A0AAJ5BZR3_9SPHI</name>
<dbReference type="Proteomes" id="UP000215355">
    <property type="component" value="Chromosome 1"/>
</dbReference>
<evidence type="ECO:0000313" key="2">
    <source>
        <dbReference type="Proteomes" id="UP000215355"/>
    </source>
</evidence>